<name>A0ABQ4QY79_9HYPH</name>
<accession>A0ABQ4QY79</accession>
<feature type="region of interest" description="Disordered" evidence="1">
    <location>
        <begin position="22"/>
        <end position="82"/>
    </location>
</feature>
<comment type="caution">
    <text evidence="3">The sequence shown here is derived from an EMBL/GenBank/DDBJ whole genome shotgun (WGS) entry which is preliminary data.</text>
</comment>
<evidence type="ECO:0000313" key="4">
    <source>
        <dbReference type="Proteomes" id="UP001055167"/>
    </source>
</evidence>
<protein>
    <submittedName>
        <fullName evidence="3">Uncharacterized protein</fullName>
    </submittedName>
</protein>
<keyword evidence="2" id="KW-0732">Signal</keyword>
<keyword evidence="4" id="KW-1185">Reference proteome</keyword>
<evidence type="ECO:0000256" key="1">
    <source>
        <dbReference type="SAM" id="MobiDB-lite"/>
    </source>
</evidence>
<dbReference type="EMBL" id="BPQH01000008">
    <property type="protein sequence ID" value="GJD50132.1"/>
    <property type="molecule type" value="Genomic_DNA"/>
</dbReference>
<reference evidence="3" key="1">
    <citation type="journal article" date="2021" name="Front. Microbiol.">
        <title>Comprehensive Comparative Genomics and Phenotyping of Methylobacterium Species.</title>
        <authorList>
            <person name="Alessa O."/>
            <person name="Ogura Y."/>
            <person name="Fujitani Y."/>
            <person name="Takami H."/>
            <person name="Hayashi T."/>
            <person name="Sahin N."/>
            <person name="Tani A."/>
        </authorList>
    </citation>
    <scope>NUCLEOTIDE SEQUENCE</scope>
    <source>
        <strain evidence="3">KCTC 52305</strain>
    </source>
</reference>
<organism evidence="3 4">
    <name type="scientific">Methylobacterium crusticola</name>
    <dbReference type="NCBI Taxonomy" id="1697972"/>
    <lineage>
        <taxon>Bacteria</taxon>
        <taxon>Pseudomonadati</taxon>
        <taxon>Pseudomonadota</taxon>
        <taxon>Alphaproteobacteria</taxon>
        <taxon>Hyphomicrobiales</taxon>
        <taxon>Methylobacteriaceae</taxon>
        <taxon>Methylobacterium</taxon>
    </lineage>
</organism>
<evidence type="ECO:0000256" key="2">
    <source>
        <dbReference type="SAM" id="SignalP"/>
    </source>
</evidence>
<feature type="compositionally biased region" description="Low complexity" evidence="1">
    <location>
        <begin position="44"/>
        <end position="60"/>
    </location>
</feature>
<gene>
    <name evidence="3" type="ORF">OPKNFCMD_2869</name>
</gene>
<feature type="chain" id="PRO_5046889173" evidence="2">
    <location>
        <begin position="22"/>
        <end position="82"/>
    </location>
</feature>
<sequence length="82" mass="9095">MRAHALLILSAALLAAPPVLAQSQRTTPRGERTVEGLNNQMETQGQIRSIQQQNQFNNSQLRGEMRLQQSLPPPPSVTLPLR</sequence>
<proteinExistence type="predicted"/>
<dbReference type="Proteomes" id="UP001055167">
    <property type="component" value="Unassembled WGS sequence"/>
</dbReference>
<feature type="signal peptide" evidence="2">
    <location>
        <begin position="1"/>
        <end position="21"/>
    </location>
</feature>
<feature type="compositionally biased region" description="Pro residues" evidence="1">
    <location>
        <begin position="71"/>
        <end position="82"/>
    </location>
</feature>
<dbReference type="RefSeq" id="WP_128563790.1">
    <property type="nucleotide sequence ID" value="NZ_BPQH01000008.1"/>
</dbReference>
<reference evidence="3" key="2">
    <citation type="submission" date="2021-08" db="EMBL/GenBank/DDBJ databases">
        <authorList>
            <person name="Tani A."/>
            <person name="Ola A."/>
            <person name="Ogura Y."/>
            <person name="Katsura K."/>
            <person name="Hayashi T."/>
        </authorList>
    </citation>
    <scope>NUCLEOTIDE SEQUENCE</scope>
    <source>
        <strain evidence="3">KCTC 52305</strain>
    </source>
</reference>
<evidence type="ECO:0000313" key="3">
    <source>
        <dbReference type="EMBL" id="GJD50132.1"/>
    </source>
</evidence>